<dbReference type="Gene3D" id="1.20.120.1910">
    <property type="entry name" value="Cysteine-tRNA ligase, C-terminal anti-codon recognition domain"/>
    <property type="match status" value="1"/>
</dbReference>
<dbReference type="InterPro" id="IPR009080">
    <property type="entry name" value="tRNAsynth_Ia_anticodon-bd"/>
</dbReference>
<feature type="binding site" evidence="10">
    <location>
        <position position="257"/>
    </location>
    <ligand>
        <name>ATP</name>
        <dbReference type="ChEBI" id="CHEBI:30616"/>
    </ligand>
</feature>
<feature type="binding site" evidence="10">
    <location>
        <position position="25"/>
    </location>
    <ligand>
        <name>Zn(2+)</name>
        <dbReference type="ChEBI" id="CHEBI:29105"/>
    </ligand>
</feature>
<evidence type="ECO:0000313" key="13">
    <source>
        <dbReference type="Proteomes" id="UP000289537"/>
    </source>
</evidence>
<evidence type="ECO:0000256" key="7">
    <source>
        <dbReference type="ARBA" id="ARBA00022840"/>
    </source>
</evidence>
<dbReference type="RefSeq" id="WP_148708395.1">
    <property type="nucleotide sequence ID" value="NZ_AP018161.1"/>
</dbReference>
<keyword evidence="5 10" id="KW-0547">Nucleotide-binding</keyword>
<evidence type="ECO:0000256" key="1">
    <source>
        <dbReference type="ARBA" id="ARBA00005594"/>
    </source>
</evidence>
<dbReference type="Proteomes" id="UP000289537">
    <property type="component" value="Chromosome"/>
</dbReference>
<dbReference type="AlphaFoldDB" id="A0A2Z5T7L4"/>
<dbReference type="InterPro" id="IPR024909">
    <property type="entry name" value="Cys-tRNA/MSH_ligase"/>
</dbReference>
<dbReference type="Pfam" id="PF01406">
    <property type="entry name" value="tRNA-synt_1e"/>
    <property type="match status" value="1"/>
</dbReference>
<keyword evidence="7 10" id="KW-0067">ATP-binding</keyword>
<feature type="binding site" evidence="10">
    <location>
        <position position="197"/>
    </location>
    <ligand>
        <name>Zn(2+)</name>
        <dbReference type="ChEBI" id="CHEBI:29105"/>
    </ligand>
</feature>
<dbReference type="InterPro" id="IPR015803">
    <property type="entry name" value="Cys-tRNA-ligase"/>
</dbReference>
<accession>A0A2Z5T7L4</accession>
<feature type="short sequence motif" description="'HIGH' region" evidence="10">
    <location>
        <begin position="27"/>
        <end position="37"/>
    </location>
</feature>
<feature type="domain" description="tRNA synthetases class I catalytic" evidence="11">
    <location>
        <begin position="18"/>
        <end position="301"/>
    </location>
</feature>
<keyword evidence="4 10" id="KW-0479">Metal-binding</keyword>
<keyword evidence="10" id="KW-0963">Cytoplasm</keyword>
<dbReference type="KEGG" id="eor:NARRFE1_00960"/>
<evidence type="ECO:0000256" key="5">
    <source>
        <dbReference type="ARBA" id="ARBA00022741"/>
    </source>
</evidence>
<evidence type="ECO:0000256" key="9">
    <source>
        <dbReference type="ARBA" id="ARBA00023146"/>
    </source>
</evidence>
<evidence type="ECO:0000259" key="11">
    <source>
        <dbReference type="Pfam" id="PF01406"/>
    </source>
</evidence>
<comment type="subunit">
    <text evidence="2 10">Monomer.</text>
</comment>
<evidence type="ECO:0000256" key="4">
    <source>
        <dbReference type="ARBA" id="ARBA00022723"/>
    </source>
</evidence>
<dbReference type="InterPro" id="IPR014729">
    <property type="entry name" value="Rossmann-like_a/b/a_fold"/>
</dbReference>
<comment type="subcellular location">
    <subcellularLocation>
        <location evidence="10">Cytoplasm</location>
    </subcellularLocation>
</comment>
<dbReference type="PRINTS" id="PR00983">
    <property type="entry name" value="TRNASYNTHCYS"/>
</dbReference>
<dbReference type="HAMAP" id="MF_00041">
    <property type="entry name" value="Cys_tRNA_synth"/>
    <property type="match status" value="1"/>
</dbReference>
<dbReference type="GO" id="GO:0005829">
    <property type="term" value="C:cytosol"/>
    <property type="evidence" value="ECO:0007669"/>
    <property type="project" value="TreeGrafter"/>
</dbReference>
<feature type="binding site" evidence="10">
    <location>
        <position position="222"/>
    </location>
    <ligand>
        <name>Zn(2+)</name>
        <dbReference type="ChEBI" id="CHEBI:29105"/>
    </ligand>
</feature>
<sequence length="450" mass="53629">MYIFDSLSRKKKIVNNFNKVNIYVCGVTAYDICHIGHARLFIIFDILIRYLNFMDFKVKYVRNITDIDDKIINISTKKKINFYNFVNKIINEIDIDLDKLKLIKPNYEPKVTNYISSIIEDINKLIKNGKAYINKNKDILFNIKKFNNYGILSKNNKKIFFDFTIWKNSNINNKFNINDFNWISPWGIGRPGWHIECSTISRVFFNNTINIHGGGIDLIFPHHENELAQSLSINENFKINIWMHVGSVKISGKKMSKSNGNFIYLRNLFKFFNYDVIKYYLSNKNYRNPIDFSFKNLLKSKKIINNIHKNFMEFNIYNSENIKNIFFKNEFINNMDNNLNINNVYTLLNYMIKESNKYKNVKSIISKNILNDIFFIMKIIGLINNNNFFLKNNKNINNKNIYNVIENLIKKRNIARKNKNWNISDNIRNYLNNLGIILEDKNNKTIWYFN</sequence>
<proteinExistence type="inferred from homology"/>
<keyword evidence="9 10" id="KW-0030">Aminoacyl-tRNA synthetase</keyword>
<comment type="similarity">
    <text evidence="1 10">Belongs to the class-I aminoacyl-tRNA synthetase family.</text>
</comment>
<dbReference type="Gene3D" id="3.40.50.620">
    <property type="entry name" value="HUPs"/>
    <property type="match status" value="1"/>
</dbReference>
<dbReference type="EC" id="6.1.1.16" evidence="10"/>
<dbReference type="GO" id="GO:0005524">
    <property type="term" value="F:ATP binding"/>
    <property type="evidence" value="ECO:0007669"/>
    <property type="project" value="UniProtKB-UniRule"/>
</dbReference>
<dbReference type="GO" id="GO:0006423">
    <property type="term" value="P:cysteinyl-tRNA aminoacylation"/>
    <property type="evidence" value="ECO:0007669"/>
    <property type="project" value="UniProtKB-UniRule"/>
</dbReference>
<keyword evidence="13" id="KW-1185">Reference proteome</keyword>
<keyword evidence="3 10" id="KW-0436">Ligase</keyword>
<organism evidence="12 13">
    <name type="scientific">endosymbiont of Rhynchophorus ferrugineus</name>
    <dbReference type="NCBI Taxonomy" id="1972133"/>
    <lineage>
        <taxon>Bacteria</taxon>
        <taxon>Pseudomonadati</taxon>
        <taxon>Pseudomonadota</taxon>
        <taxon>Gammaproteobacteria</taxon>
        <taxon>Candidatus Nardonella</taxon>
    </lineage>
</organism>
<dbReference type="EMBL" id="AP018161">
    <property type="protein sequence ID" value="BBA85045.1"/>
    <property type="molecule type" value="Genomic_DNA"/>
</dbReference>
<evidence type="ECO:0000256" key="10">
    <source>
        <dbReference type="HAMAP-Rule" id="MF_00041"/>
    </source>
</evidence>
<dbReference type="InterPro" id="IPR032678">
    <property type="entry name" value="tRNA-synt_1_cat_dom"/>
</dbReference>
<name>A0A2Z5T7L4_9GAMM</name>
<dbReference type="SUPFAM" id="SSF52374">
    <property type="entry name" value="Nucleotidylyl transferase"/>
    <property type="match status" value="1"/>
</dbReference>
<comment type="catalytic activity">
    <reaction evidence="10">
        <text>tRNA(Cys) + L-cysteine + ATP = L-cysteinyl-tRNA(Cys) + AMP + diphosphate</text>
        <dbReference type="Rhea" id="RHEA:17773"/>
        <dbReference type="Rhea" id="RHEA-COMP:9661"/>
        <dbReference type="Rhea" id="RHEA-COMP:9679"/>
        <dbReference type="ChEBI" id="CHEBI:30616"/>
        <dbReference type="ChEBI" id="CHEBI:33019"/>
        <dbReference type="ChEBI" id="CHEBI:35235"/>
        <dbReference type="ChEBI" id="CHEBI:78442"/>
        <dbReference type="ChEBI" id="CHEBI:78517"/>
        <dbReference type="ChEBI" id="CHEBI:456215"/>
        <dbReference type="EC" id="6.1.1.16"/>
    </reaction>
</comment>
<feature type="binding site" evidence="10">
    <location>
        <position position="226"/>
    </location>
    <ligand>
        <name>Zn(2+)</name>
        <dbReference type="ChEBI" id="CHEBI:29105"/>
    </ligand>
</feature>
<gene>
    <name evidence="10 12" type="primary">cysS</name>
    <name evidence="12" type="ORF">NARRFE1_00960</name>
</gene>
<comment type="cofactor">
    <cofactor evidence="10">
        <name>Zn(2+)</name>
        <dbReference type="ChEBI" id="CHEBI:29105"/>
    </cofactor>
    <text evidence="10">Binds 1 zinc ion per subunit.</text>
</comment>
<keyword evidence="6 10" id="KW-0862">Zinc</keyword>
<dbReference type="PANTHER" id="PTHR10890">
    <property type="entry name" value="CYSTEINYL-TRNA SYNTHETASE"/>
    <property type="match status" value="1"/>
</dbReference>
<evidence type="ECO:0000313" key="12">
    <source>
        <dbReference type="EMBL" id="BBA85045.1"/>
    </source>
</evidence>
<keyword evidence="8 10" id="KW-0648">Protein biosynthesis</keyword>
<evidence type="ECO:0000256" key="6">
    <source>
        <dbReference type="ARBA" id="ARBA00022833"/>
    </source>
</evidence>
<evidence type="ECO:0000256" key="2">
    <source>
        <dbReference type="ARBA" id="ARBA00011245"/>
    </source>
</evidence>
<evidence type="ECO:0000256" key="3">
    <source>
        <dbReference type="ARBA" id="ARBA00022598"/>
    </source>
</evidence>
<protein>
    <recommendedName>
        <fullName evidence="10">Cysteine--tRNA ligase</fullName>
        <ecNumber evidence="10">6.1.1.16</ecNumber>
    </recommendedName>
    <alternativeName>
        <fullName evidence="10">Cysteinyl-tRNA synthetase</fullName>
        <shortName evidence="10">CysRS</shortName>
    </alternativeName>
</protein>
<dbReference type="GO" id="GO:0004817">
    <property type="term" value="F:cysteine-tRNA ligase activity"/>
    <property type="evidence" value="ECO:0007669"/>
    <property type="project" value="UniProtKB-UniRule"/>
</dbReference>
<dbReference type="PANTHER" id="PTHR10890:SF3">
    <property type="entry name" value="CYSTEINE--TRNA LIGASE, CYTOPLASMIC"/>
    <property type="match status" value="1"/>
</dbReference>
<dbReference type="SUPFAM" id="SSF47323">
    <property type="entry name" value="Anticodon-binding domain of a subclass of class I aminoacyl-tRNA synthetases"/>
    <property type="match status" value="1"/>
</dbReference>
<dbReference type="GO" id="GO:0008270">
    <property type="term" value="F:zinc ion binding"/>
    <property type="evidence" value="ECO:0007669"/>
    <property type="project" value="UniProtKB-UniRule"/>
</dbReference>
<evidence type="ECO:0000256" key="8">
    <source>
        <dbReference type="ARBA" id="ARBA00022917"/>
    </source>
</evidence>
<dbReference type="OrthoDB" id="9815130at2"/>
<feature type="short sequence motif" description="'KMSKS' region" evidence="10">
    <location>
        <begin position="254"/>
        <end position="258"/>
    </location>
</feature>
<reference evidence="12 13" key="1">
    <citation type="journal article" date="2017" name="Proc. Natl. Acad. Sci. U.S.A.">
        <title>Small genome symbiont underlies cuticle hardness in beetles.</title>
        <authorList>
            <person name="Anbutsu H."/>
            <person name="Moriyama M."/>
            <person name="Nikoh N."/>
            <person name="Hosokawa T."/>
            <person name="Futahashi R."/>
            <person name="Tanahashi M."/>
            <person name="Meng X.Y."/>
            <person name="Kuriwada T."/>
            <person name="Mori N."/>
            <person name="Oshima K."/>
            <person name="Hattori M."/>
            <person name="Fujie M."/>
            <person name="Satoh N."/>
            <person name="Maeda T."/>
            <person name="Shigenobu S."/>
            <person name="Koga R."/>
            <person name="Fukatsu T."/>
        </authorList>
    </citation>
    <scope>NUCLEOTIDE SEQUENCE [LARGE SCALE GENOMIC DNA]</scope>
    <source>
        <strain evidence="12">NARRFE1</strain>
    </source>
</reference>
<dbReference type="NCBIfam" id="TIGR00435">
    <property type="entry name" value="cysS"/>
    <property type="match status" value="1"/>
</dbReference>